<evidence type="ECO:0000256" key="1">
    <source>
        <dbReference type="SAM" id="Coils"/>
    </source>
</evidence>
<proteinExistence type="predicted"/>
<evidence type="ECO:0000256" key="2">
    <source>
        <dbReference type="SAM" id="Phobius"/>
    </source>
</evidence>
<dbReference type="InterPro" id="IPR002035">
    <property type="entry name" value="VWF_A"/>
</dbReference>
<keyword evidence="2" id="KW-0812">Transmembrane</keyword>
<keyword evidence="3" id="KW-0732">Signal</keyword>
<dbReference type="InterPro" id="IPR006311">
    <property type="entry name" value="TAT_signal"/>
</dbReference>
<accession>A0ABV9WHN9</accession>
<protein>
    <submittedName>
        <fullName evidence="5">VWA domain-containing protein</fullName>
    </submittedName>
</protein>
<dbReference type="SMART" id="SM00327">
    <property type="entry name" value="VWA"/>
    <property type="match status" value="1"/>
</dbReference>
<feature type="domain" description="VWFA" evidence="4">
    <location>
        <begin position="51"/>
        <end position="230"/>
    </location>
</feature>
<dbReference type="Pfam" id="PF13519">
    <property type="entry name" value="VWA_2"/>
    <property type="match status" value="1"/>
</dbReference>
<evidence type="ECO:0000259" key="4">
    <source>
        <dbReference type="SMART" id="SM00327"/>
    </source>
</evidence>
<dbReference type="EMBL" id="JBHSIU010000130">
    <property type="protein sequence ID" value="MFC5008261.1"/>
    <property type="molecule type" value="Genomic_DNA"/>
</dbReference>
<feature type="coiled-coil region" evidence="1">
    <location>
        <begin position="216"/>
        <end position="243"/>
    </location>
</feature>
<keyword evidence="2" id="KW-0472">Membrane</keyword>
<evidence type="ECO:0000313" key="5">
    <source>
        <dbReference type="EMBL" id="MFC5008261.1"/>
    </source>
</evidence>
<reference evidence="6" key="1">
    <citation type="journal article" date="2019" name="Int. J. Syst. Evol. Microbiol.">
        <title>The Global Catalogue of Microorganisms (GCM) 10K type strain sequencing project: providing services to taxonomists for standard genome sequencing and annotation.</title>
        <authorList>
            <consortium name="The Broad Institute Genomics Platform"/>
            <consortium name="The Broad Institute Genome Sequencing Center for Infectious Disease"/>
            <person name="Wu L."/>
            <person name="Ma J."/>
        </authorList>
    </citation>
    <scope>NUCLEOTIDE SEQUENCE [LARGE SCALE GENOMIC DNA]</scope>
    <source>
        <strain evidence="6">CGMCC 4.7152</strain>
    </source>
</reference>
<sequence>MSSARPLRRRLVMLLSAATAGVLAGPVAPARAQEQVPLADVLQALHIDDLPMHYVVLVDRSGSMRQGDRYARAMASTKAFVTALGPKDRLNLASFNAAVTSFWDGPVTGGVGAAVDEMAAQAVTGPTDLGGAIGYGLDRLDPADTSPAVIVVLTDAEEQPPTGSRFAGAGGQAAWDALRQKAATVAGSRPLRVYPVPLATARDADAVLRVFDPAVVEQLDQPAAQFQQNLDRLRERARADKAREYLRGEDTAVEAALTDPGTLPRDGGTVRVTLTSKARYVPLTVSSLDLDAGGLPVATTAAAPVTLDPGERRMVELRVAGHGGTTTVGDAPRRSATVRVTGTVGSPWAQAMTRDLGLRPSFELTGASGRIGVVTGTGVPLLLVGGAPVALAALGFGVFAVVWLRRPRMSGELVVNDPTAEPFRVRLQGRRQRLRGGWVTGHRQRTVGGRSPEPAVRVRYRGRTGTLQLSQTRTVGPATVTYQAGR</sequence>
<feature type="transmembrane region" description="Helical" evidence="2">
    <location>
        <begin position="381"/>
        <end position="404"/>
    </location>
</feature>
<evidence type="ECO:0000256" key="3">
    <source>
        <dbReference type="SAM" id="SignalP"/>
    </source>
</evidence>
<keyword evidence="2" id="KW-1133">Transmembrane helix</keyword>
<feature type="signal peptide" evidence="3">
    <location>
        <begin position="1"/>
        <end position="24"/>
    </location>
</feature>
<dbReference type="InterPro" id="IPR036465">
    <property type="entry name" value="vWFA_dom_sf"/>
</dbReference>
<dbReference type="SUPFAM" id="SSF53300">
    <property type="entry name" value="vWA-like"/>
    <property type="match status" value="1"/>
</dbReference>
<evidence type="ECO:0000313" key="6">
    <source>
        <dbReference type="Proteomes" id="UP001595912"/>
    </source>
</evidence>
<feature type="chain" id="PRO_5046478089" evidence="3">
    <location>
        <begin position="25"/>
        <end position="486"/>
    </location>
</feature>
<name>A0ABV9WHN9_9ACTN</name>
<dbReference type="Proteomes" id="UP001595912">
    <property type="component" value="Unassembled WGS sequence"/>
</dbReference>
<dbReference type="Gene3D" id="3.40.50.410">
    <property type="entry name" value="von Willebrand factor, type A domain"/>
    <property type="match status" value="1"/>
</dbReference>
<gene>
    <name evidence="5" type="ORF">ACFPIJ_61920</name>
</gene>
<comment type="caution">
    <text evidence="5">The sequence shown here is derived from an EMBL/GenBank/DDBJ whole genome shotgun (WGS) entry which is preliminary data.</text>
</comment>
<organism evidence="5 6">
    <name type="scientific">Dactylosporangium cerinum</name>
    <dbReference type="NCBI Taxonomy" id="1434730"/>
    <lineage>
        <taxon>Bacteria</taxon>
        <taxon>Bacillati</taxon>
        <taxon>Actinomycetota</taxon>
        <taxon>Actinomycetes</taxon>
        <taxon>Micromonosporales</taxon>
        <taxon>Micromonosporaceae</taxon>
        <taxon>Dactylosporangium</taxon>
    </lineage>
</organism>
<keyword evidence="6" id="KW-1185">Reference proteome</keyword>
<dbReference type="RefSeq" id="WP_380128917.1">
    <property type="nucleotide sequence ID" value="NZ_JBHSIU010000130.1"/>
</dbReference>
<dbReference type="CDD" id="cd00198">
    <property type="entry name" value="vWFA"/>
    <property type="match status" value="1"/>
</dbReference>
<keyword evidence="1" id="KW-0175">Coiled coil</keyword>
<dbReference type="PROSITE" id="PS51318">
    <property type="entry name" value="TAT"/>
    <property type="match status" value="1"/>
</dbReference>